<feature type="chain" id="PRO_5025657346" evidence="2">
    <location>
        <begin position="16"/>
        <end position="149"/>
    </location>
</feature>
<evidence type="ECO:0000313" key="3">
    <source>
        <dbReference type="Ensembl" id="ENSTGUP00000023427.1"/>
    </source>
</evidence>
<evidence type="ECO:0000256" key="1">
    <source>
        <dbReference type="SAM" id="MobiDB-lite"/>
    </source>
</evidence>
<dbReference type="AlphaFoldDB" id="A0A674GLZ3"/>
<accession>A0A674GLZ3</accession>
<keyword evidence="4" id="KW-1185">Reference proteome</keyword>
<reference evidence="3" key="3">
    <citation type="submission" date="2025-09" db="UniProtKB">
        <authorList>
            <consortium name="Ensembl"/>
        </authorList>
    </citation>
    <scope>IDENTIFICATION</scope>
</reference>
<sequence>TLMATLLVFHRYLHAKWVMWKYLSVPGSWRGRQTGFQGILWLGEHTEPHLLLLIPRDCEFHRNPPAAHPTQLWDAPRCKGCPVPCQGDPTQQELSPPCLHPLQEVPQDLLDLAVPRGPGCHPALSAAPSLADPQLRGGSQEAHPEILDK</sequence>
<dbReference type="OMA" id="HAKWVMW"/>
<name>A0A674GLZ3_TAEGU</name>
<proteinExistence type="predicted"/>
<feature type="region of interest" description="Disordered" evidence="1">
    <location>
        <begin position="123"/>
        <end position="149"/>
    </location>
</feature>
<reference evidence="3 4" key="1">
    <citation type="journal article" date="2010" name="Nature">
        <title>The genome of a songbird.</title>
        <authorList>
            <person name="Warren W.C."/>
            <person name="Clayton D.F."/>
            <person name="Ellegren H."/>
            <person name="Arnold A.P."/>
            <person name="Hillier L.W."/>
            <person name="Kunstner A."/>
            <person name="Searle S."/>
            <person name="White S."/>
            <person name="Vilella A.J."/>
            <person name="Fairley S."/>
            <person name="Heger A."/>
            <person name="Kong L."/>
            <person name="Ponting C.P."/>
            <person name="Jarvis E.D."/>
            <person name="Mello C.V."/>
            <person name="Minx P."/>
            <person name="Lovell P."/>
            <person name="Velho T.A."/>
            <person name="Ferris M."/>
            <person name="Balakrishnan C.N."/>
            <person name="Sinha S."/>
            <person name="Blatti C."/>
            <person name="London S.E."/>
            <person name="Li Y."/>
            <person name="Lin Y.C."/>
            <person name="George J."/>
            <person name="Sweedler J."/>
            <person name="Southey B."/>
            <person name="Gunaratne P."/>
            <person name="Watson M."/>
            <person name="Nam K."/>
            <person name="Backstrom N."/>
            <person name="Smeds L."/>
            <person name="Nabholz B."/>
            <person name="Itoh Y."/>
            <person name="Whitney O."/>
            <person name="Pfenning A.R."/>
            <person name="Howard J."/>
            <person name="Volker M."/>
            <person name="Skinner B.M."/>
            <person name="Griffin D.K."/>
            <person name="Ye L."/>
            <person name="McLaren W.M."/>
            <person name="Flicek P."/>
            <person name="Quesada V."/>
            <person name="Velasco G."/>
            <person name="Lopez-Otin C."/>
            <person name="Puente X.S."/>
            <person name="Olender T."/>
            <person name="Lancet D."/>
            <person name="Smit A.F."/>
            <person name="Hubley R."/>
            <person name="Konkel M.K."/>
            <person name="Walker J.A."/>
            <person name="Batzer M.A."/>
            <person name="Gu W."/>
            <person name="Pollock D.D."/>
            <person name="Chen L."/>
            <person name="Cheng Z."/>
            <person name="Eichler E.E."/>
            <person name="Stapley J."/>
            <person name="Slate J."/>
            <person name="Ekblom R."/>
            <person name="Birkhead T."/>
            <person name="Burke T."/>
            <person name="Burt D."/>
            <person name="Scharff C."/>
            <person name="Adam I."/>
            <person name="Richard H."/>
            <person name="Sultan M."/>
            <person name="Soldatov A."/>
            <person name="Lehrach H."/>
            <person name="Edwards S.V."/>
            <person name="Yang S.P."/>
            <person name="Li X."/>
            <person name="Graves T."/>
            <person name="Fulton L."/>
            <person name="Nelson J."/>
            <person name="Chinwalla A."/>
            <person name="Hou S."/>
            <person name="Mardis E.R."/>
            <person name="Wilson R.K."/>
        </authorList>
    </citation>
    <scope>NUCLEOTIDE SEQUENCE [LARGE SCALE GENOMIC DNA]</scope>
</reference>
<dbReference type="InParanoid" id="A0A674GLZ3"/>
<reference evidence="3" key="2">
    <citation type="submission" date="2025-08" db="UniProtKB">
        <authorList>
            <consortium name="Ensembl"/>
        </authorList>
    </citation>
    <scope>IDENTIFICATION</scope>
</reference>
<dbReference type="Ensembl" id="ENSTGUT00000040425.1">
    <property type="protein sequence ID" value="ENSTGUP00000023427.1"/>
    <property type="gene ID" value="ENSTGUG00000023082.1"/>
</dbReference>
<keyword evidence="2" id="KW-0732">Signal</keyword>
<evidence type="ECO:0000256" key="2">
    <source>
        <dbReference type="SAM" id="SignalP"/>
    </source>
</evidence>
<feature type="signal peptide" evidence="2">
    <location>
        <begin position="1"/>
        <end position="15"/>
    </location>
</feature>
<protein>
    <submittedName>
        <fullName evidence="3">Uncharacterized protein</fullName>
    </submittedName>
</protein>
<organism evidence="3 4">
    <name type="scientific">Taeniopygia guttata</name>
    <name type="common">Zebra finch</name>
    <name type="synonym">Poephila guttata</name>
    <dbReference type="NCBI Taxonomy" id="59729"/>
    <lineage>
        <taxon>Eukaryota</taxon>
        <taxon>Metazoa</taxon>
        <taxon>Chordata</taxon>
        <taxon>Craniata</taxon>
        <taxon>Vertebrata</taxon>
        <taxon>Euteleostomi</taxon>
        <taxon>Archelosauria</taxon>
        <taxon>Archosauria</taxon>
        <taxon>Dinosauria</taxon>
        <taxon>Saurischia</taxon>
        <taxon>Theropoda</taxon>
        <taxon>Coelurosauria</taxon>
        <taxon>Aves</taxon>
        <taxon>Neognathae</taxon>
        <taxon>Neoaves</taxon>
        <taxon>Telluraves</taxon>
        <taxon>Australaves</taxon>
        <taxon>Passeriformes</taxon>
        <taxon>Passeroidea</taxon>
        <taxon>Estrildidae</taxon>
        <taxon>Estrildinae</taxon>
        <taxon>Taeniopygia</taxon>
    </lineage>
</organism>
<evidence type="ECO:0000313" key="4">
    <source>
        <dbReference type="Proteomes" id="UP000007754"/>
    </source>
</evidence>
<dbReference type="Proteomes" id="UP000007754">
    <property type="component" value="Chromosome 17"/>
</dbReference>